<dbReference type="AlphaFoldDB" id="G7L6V8"/>
<dbReference type="EnsemblPlants" id="AET01762">
    <property type="protein sequence ID" value="AET01762"/>
    <property type="gene ID" value="MTR_8g020740"/>
</dbReference>
<sequence length="118" mass="13683">MSTDTSTKDNYETYCNGGKFPPPSLPTSRGMLPLCRCLPMKPMILYIATTLENQGRRFWRVAIGRIRTQDIKQREENREKYKKAEKGDYSPPTRHGKQQRRAIPECNKDHTPPTRNGE</sequence>
<proteinExistence type="predicted"/>
<protein>
    <submittedName>
        <fullName evidence="2 3">Uncharacterized protein</fullName>
    </submittedName>
</protein>
<evidence type="ECO:0000313" key="4">
    <source>
        <dbReference type="Proteomes" id="UP000002051"/>
    </source>
</evidence>
<dbReference type="HOGENOM" id="CLU_2076613_0_0_1"/>
<keyword evidence="4" id="KW-1185">Reference proteome</keyword>
<organism evidence="2 4">
    <name type="scientific">Medicago truncatula</name>
    <name type="common">Barrel medic</name>
    <name type="synonym">Medicago tribuloides</name>
    <dbReference type="NCBI Taxonomy" id="3880"/>
    <lineage>
        <taxon>Eukaryota</taxon>
        <taxon>Viridiplantae</taxon>
        <taxon>Streptophyta</taxon>
        <taxon>Embryophyta</taxon>
        <taxon>Tracheophyta</taxon>
        <taxon>Spermatophyta</taxon>
        <taxon>Magnoliopsida</taxon>
        <taxon>eudicotyledons</taxon>
        <taxon>Gunneridae</taxon>
        <taxon>Pentapetalae</taxon>
        <taxon>rosids</taxon>
        <taxon>fabids</taxon>
        <taxon>Fabales</taxon>
        <taxon>Fabaceae</taxon>
        <taxon>Papilionoideae</taxon>
        <taxon>50 kb inversion clade</taxon>
        <taxon>NPAAA clade</taxon>
        <taxon>Hologalegina</taxon>
        <taxon>IRL clade</taxon>
        <taxon>Trifolieae</taxon>
        <taxon>Medicago</taxon>
    </lineage>
</organism>
<reference evidence="3" key="3">
    <citation type="submission" date="2015-04" db="UniProtKB">
        <authorList>
            <consortium name="EnsemblPlants"/>
        </authorList>
    </citation>
    <scope>IDENTIFICATION</scope>
    <source>
        <strain evidence="3">cv. Jemalong A17</strain>
    </source>
</reference>
<dbReference type="Proteomes" id="UP000002051">
    <property type="component" value="Chromosome 8"/>
</dbReference>
<feature type="compositionally biased region" description="Basic and acidic residues" evidence="1">
    <location>
        <begin position="1"/>
        <end position="11"/>
    </location>
</feature>
<accession>G7L6V8</accession>
<feature type="compositionally biased region" description="Basic and acidic residues" evidence="1">
    <location>
        <begin position="71"/>
        <end position="88"/>
    </location>
</feature>
<feature type="region of interest" description="Disordered" evidence="1">
    <location>
        <begin position="1"/>
        <end position="26"/>
    </location>
</feature>
<evidence type="ECO:0000256" key="1">
    <source>
        <dbReference type="SAM" id="MobiDB-lite"/>
    </source>
</evidence>
<dbReference type="EMBL" id="CM001224">
    <property type="protein sequence ID" value="AET01762.1"/>
    <property type="molecule type" value="Genomic_DNA"/>
</dbReference>
<feature type="compositionally biased region" description="Basic and acidic residues" evidence="1">
    <location>
        <begin position="102"/>
        <end position="118"/>
    </location>
</feature>
<evidence type="ECO:0000313" key="2">
    <source>
        <dbReference type="EMBL" id="AET01762.1"/>
    </source>
</evidence>
<reference evidence="2 4" key="2">
    <citation type="journal article" date="2014" name="BMC Genomics">
        <title>An improved genome release (version Mt4.0) for the model legume Medicago truncatula.</title>
        <authorList>
            <person name="Tang H."/>
            <person name="Krishnakumar V."/>
            <person name="Bidwell S."/>
            <person name="Rosen B."/>
            <person name="Chan A."/>
            <person name="Zhou S."/>
            <person name="Gentzbittel L."/>
            <person name="Childs K.L."/>
            <person name="Yandell M."/>
            <person name="Gundlach H."/>
            <person name="Mayer K.F."/>
            <person name="Schwartz D.C."/>
            <person name="Town C.D."/>
        </authorList>
    </citation>
    <scope>GENOME REANNOTATION</scope>
    <source>
        <strain evidence="3 4">cv. Jemalong A17</strain>
    </source>
</reference>
<gene>
    <name evidence="2" type="ordered locus">MTR_8g020740</name>
</gene>
<dbReference type="PaxDb" id="3880-AET01762"/>
<reference evidence="2 4" key="1">
    <citation type="journal article" date="2011" name="Nature">
        <title>The Medicago genome provides insight into the evolution of rhizobial symbioses.</title>
        <authorList>
            <person name="Young N.D."/>
            <person name="Debelle F."/>
            <person name="Oldroyd G.E."/>
            <person name="Geurts R."/>
            <person name="Cannon S.B."/>
            <person name="Udvardi M.K."/>
            <person name="Benedito V.A."/>
            <person name="Mayer K.F."/>
            <person name="Gouzy J."/>
            <person name="Schoof H."/>
            <person name="Van de Peer Y."/>
            <person name="Proost S."/>
            <person name="Cook D.R."/>
            <person name="Meyers B.C."/>
            <person name="Spannagl M."/>
            <person name="Cheung F."/>
            <person name="De Mita S."/>
            <person name="Krishnakumar V."/>
            <person name="Gundlach H."/>
            <person name="Zhou S."/>
            <person name="Mudge J."/>
            <person name="Bharti A.K."/>
            <person name="Murray J.D."/>
            <person name="Naoumkina M.A."/>
            <person name="Rosen B."/>
            <person name="Silverstein K.A."/>
            <person name="Tang H."/>
            <person name="Rombauts S."/>
            <person name="Zhao P.X."/>
            <person name="Zhou P."/>
            <person name="Barbe V."/>
            <person name="Bardou P."/>
            <person name="Bechner M."/>
            <person name="Bellec A."/>
            <person name="Berger A."/>
            <person name="Berges H."/>
            <person name="Bidwell S."/>
            <person name="Bisseling T."/>
            <person name="Choisne N."/>
            <person name="Couloux A."/>
            <person name="Denny R."/>
            <person name="Deshpande S."/>
            <person name="Dai X."/>
            <person name="Doyle J.J."/>
            <person name="Dudez A.M."/>
            <person name="Farmer A.D."/>
            <person name="Fouteau S."/>
            <person name="Franken C."/>
            <person name="Gibelin C."/>
            <person name="Gish J."/>
            <person name="Goldstein S."/>
            <person name="Gonzalez A.J."/>
            <person name="Green P.J."/>
            <person name="Hallab A."/>
            <person name="Hartog M."/>
            <person name="Hua A."/>
            <person name="Humphray S.J."/>
            <person name="Jeong D.H."/>
            <person name="Jing Y."/>
            <person name="Jocker A."/>
            <person name="Kenton S.M."/>
            <person name="Kim D.J."/>
            <person name="Klee K."/>
            <person name="Lai H."/>
            <person name="Lang C."/>
            <person name="Lin S."/>
            <person name="Macmil S.L."/>
            <person name="Magdelenat G."/>
            <person name="Matthews L."/>
            <person name="McCorrison J."/>
            <person name="Monaghan E.L."/>
            <person name="Mun J.H."/>
            <person name="Najar F.Z."/>
            <person name="Nicholson C."/>
            <person name="Noirot C."/>
            <person name="O'Bleness M."/>
            <person name="Paule C.R."/>
            <person name="Poulain J."/>
            <person name="Prion F."/>
            <person name="Qin B."/>
            <person name="Qu C."/>
            <person name="Retzel E.F."/>
            <person name="Riddle C."/>
            <person name="Sallet E."/>
            <person name="Samain S."/>
            <person name="Samson N."/>
            <person name="Sanders I."/>
            <person name="Saurat O."/>
            <person name="Scarpelli C."/>
            <person name="Schiex T."/>
            <person name="Segurens B."/>
            <person name="Severin A.J."/>
            <person name="Sherrier D.J."/>
            <person name="Shi R."/>
            <person name="Sims S."/>
            <person name="Singer S.R."/>
            <person name="Sinharoy S."/>
            <person name="Sterck L."/>
            <person name="Viollet A."/>
            <person name="Wang B.B."/>
            <person name="Wang K."/>
            <person name="Wang M."/>
            <person name="Wang X."/>
            <person name="Warfsmann J."/>
            <person name="Weissenbach J."/>
            <person name="White D.D."/>
            <person name="White J.D."/>
            <person name="Wiley G.B."/>
            <person name="Wincker P."/>
            <person name="Xing Y."/>
            <person name="Yang L."/>
            <person name="Yao Z."/>
            <person name="Ying F."/>
            <person name="Zhai J."/>
            <person name="Zhou L."/>
            <person name="Zuber A."/>
            <person name="Denarie J."/>
            <person name="Dixon R.A."/>
            <person name="May G.D."/>
            <person name="Schwartz D.C."/>
            <person name="Rogers J."/>
            <person name="Quetier F."/>
            <person name="Town C.D."/>
            <person name="Roe B.A."/>
        </authorList>
    </citation>
    <scope>NUCLEOTIDE SEQUENCE [LARGE SCALE GENOMIC DNA]</scope>
    <source>
        <strain evidence="2">A17</strain>
        <strain evidence="3 4">cv. Jemalong A17</strain>
    </source>
</reference>
<name>G7L6V8_MEDTR</name>
<feature type="region of interest" description="Disordered" evidence="1">
    <location>
        <begin position="71"/>
        <end position="118"/>
    </location>
</feature>
<evidence type="ECO:0000313" key="3">
    <source>
        <dbReference type="EnsemblPlants" id="AET01762"/>
    </source>
</evidence>